<sequence length="292" mass="32159">MQKILLDTDIGSDIDDSIALAYLLCQPECELAGITTVSGEPERRARLASAICTAAGKDIPIYSGTGAPMFTKQLQPRAPQADGIAAWPHRADFAPNAAVAFMRDVIVQNPNEITLLAIGPLTNVALLFLTYPETAGLLKSVMLMSGNFFNRLDMPISEWNVRCDPFASRIVYENQDIKKLYAVGLDATLQVKLSPEEVHRRFTAPVLRPVLPYVEKWCDCCDGTVTFHDPLAAACLFDPALCSFARGTVEVETANERCGGITYFMPSEQGRHFVAETVDTARFFEHYFSVVN</sequence>
<dbReference type="AlphaFoldDB" id="A0A9D1SZW4"/>
<dbReference type="GO" id="GO:0005829">
    <property type="term" value="C:cytosol"/>
    <property type="evidence" value="ECO:0007669"/>
    <property type="project" value="TreeGrafter"/>
</dbReference>
<evidence type="ECO:0000313" key="5">
    <source>
        <dbReference type="Proteomes" id="UP000886743"/>
    </source>
</evidence>
<reference evidence="4" key="2">
    <citation type="journal article" date="2021" name="PeerJ">
        <title>Extensive microbial diversity within the chicken gut microbiome revealed by metagenomics and culture.</title>
        <authorList>
            <person name="Gilroy R."/>
            <person name="Ravi A."/>
            <person name="Getino M."/>
            <person name="Pursley I."/>
            <person name="Horton D.L."/>
            <person name="Alikhan N.F."/>
            <person name="Baker D."/>
            <person name="Gharbi K."/>
            <person name="Hall N."/>
            <person name="Watson M."/>
            <person name="Adriaenssens E.M."/>
            <person name="Foster-Nyarko E."/>
            <person name="Jarju S."/>
            <person name="Secka A."/>
            <person name="Antonio M."/>
            <person name="Oren A."/>
            <person name="Chaudhuri R.R."/>
            <person name="La Ragione R."/>
            <person name="Hildebrand F."/>
            <person name="Pallen M.J."/>
        </authorList>
    </citation>
    <scope>NUCLEOTIDE SEQUENCE</scope>
    <source>
        <strain evidence="4">4920</strain>
    </source>
</reference>
<gene>
    <name evidence="4" type="ORF">IAC74_00795</name>
</gene>
<dbReference type="Proteomes" id="UP000886743">
    <property type="component" value="Unassembled WGS sequence"/>
</dbReference>
<evidence type="ECO:0000256" key="1">
    <source>
        <dbReference type="ARBA" id="ARBA00022801"/>
    </source>
</evidence>
<dbReference type="EMBL" id="DVOF01000022">
    <property type="protein sequence ID" value="HIV02081.1"/>
    <property type="molecule type" value="Genomic_DNA"/>
</dbReference>
<dbReference type="PANTHER" id="PTHR12304:SF4">
    <property type="entry name" value="URIDINE NUCLEOSIDASE"/>
    <property type="match status" value="1"/>
</dbReference>
<dbReference type="InterPro" id="IPR023186">
    <property type="entry name" value="IUNH"/>
</dbReference>
<evidence type="ECO:0000313" key="4">
    <source>
        <dbReference type="EMBL" id="HIV02081.1"/>
    </source>
</evidence>
<name>A0A9D1SZW4_9FIRM</name>
<evidence type="ECO:0000256" key="2">
    <source>
        <dbReference type="ARBA" id="ARBA00023295"/>
    </source>
</evidence>
<dbReference type="GO" id="GO:0006152">
    <property type="term" value="P:purine nucleoside catabolic process"/>
    <property type="evidence" value="ECO:0007669"/>
    <property type="project" value="TreeGrafter"/>
</dbReference>
<protein>
    <submittedName>
        <fullName evidence="4">Nucleoside hydrolase</fullName>
    </submittedName>
</protein>
<dbReference type="GO" id="GO:0008477">
    <property type="term" value="F:purine nucleosidase activity"/>
    <property type="evidence" value="ECO:0007669"/>
    <property type="project" value="TreeGrafter"/>
</dbReference>
<dbReference type="SUPFAM" id="SSF53590">
    <property type="entry name" value="Nucleoside hydrolase"/>
    <property type="match status" value="1"/>
</dbReference>
<keyword evidence="1 4" id="KW-0378">Hydrolase</keyword>
<reference evidence="4" key="1">
    <citation type="submission" date="2020-10" db="EMBL/GenBank/DDBJ databases">
        <authorList>
            <person name="Gilroy R."/>
        </authorList>
    </citation>
    <scope>NUCLEOTIDE SEQUENCE</scope>
    <source>
        <strain evidence="4">4920</strain>
    </source>
</reference>
<feature type="domain" description="Inosine/uridine-preferring nucleoside hydrolase" evidence="3">
    <location>
        <begin position="4"/>
        <end position="285"/>
    </location>
</feature>
<dbReference type="PANTHER" id="PTHR12304">
    <property type="entry name" value="INOSINE-URIDINE PREFERRING NUCLEOSIDE HYDROLASE"/>
    <property type="match status" value="1"/>
</dbReference>
<dbReference type="InterPro" id="IPR001910">
    <property type="entry name" value="Inosine/uridine_hydrolase_dom"/>
</dbReference>
<organism evidence="4 5">
    <name type="scientific">Candidatus Aphodoplasma excrementigallinarum</name>
    <dbReference type="NCBI Taxonomy" id="2840673"/>
    <lineage>
        <taxon>Bacteria</taxon>
        <taxon>Bacillati</taxon>
        <taxon>Bacillota</taxon>
        <taxon>Clostridia</taxon>
        <taxon>Eubacteriales</taxon>
        <taxon>Candidatus Aphodoplasma</taxon>
    </lineage>
</organism>
<dbReference type="Pfam" id="PF01156">
    <property type="entry name" value="IU_nuc_hydro"/>
    <property type="match status" value="1"/>
</dbReference>
<proteinExistence type="predicted"/>
<evidence type="ECO:0000259" key="3">
    <source>
        <dbReference type="Pfam" id="PF01156"/>
    </source>
</evidence>
<keyword evidence="2" id="KW-0326">Glycosidase</keyword>
<comment type="caution">
    <text evidence="4">The sequence shown here is derived from an EMBL/GenBank/DDBJ whole genome shotgun (WGS) entry which is preliminary data.</text>
</comment>
<dbReference type="Gene3D" id="3.90.245.10">
    <property type="entry name" value="Ribonucleoside hydrolase-like"/>
    <property type="match status" value="1"/>
</dbReference>
<accession>A0A9D1SZW4</accession>
<dbReference type="InterPro" id="IPR036452">
    <property type="entry name" value="Ribo_hydro-like"/>
</dbReference>